<reference evidence="8 9" key="1">
    <citation type="submission" date="2015-05" db="EMBL/GenBank/DDBJ databases">
        <title>Genome sequencing and analysis of members of genus Stenotrophomonas.</title>
        <authorList>
            <person name="Patil P.P."/>
            <person name="Midha S."/>
            <person name="Patil P.B."/>
        </authorList>
    </citation>
    <scope>NUCLEOTIDE SEQUENCE [LARGE SCALE GENOMIC DNA]</scope>
    <source>
        <strain evidence="8 9">DSM 18929</strain>
    </source>
</reference>
<proteinExistence type="predicted"/>
<gene>
    <name evidence="8" type="ORF">ABB26_07570</name>
</gene>
<evidence type="ECO:0000256" key="6">
    <source>
        <dbReference type="SAM" id="SignalP"/>
    </source>
</evidence>
<dbReference type="InterPro" id="IPR050553">
    <property type="entry name" value="Thioredoxin_ResA/DsbE_sf"/>
</dbReference>
<evidence type="ECO:0000313" key="9">
    <source>
        <dbReference type="Proteomes" id="UP000050864"/>
    </source>
</evidence>
<feature type="domain" description="Thioredoxin" evidence="7">
    <location>
        <begin position="49"/>
        <end position="187"/>
    </location>
</feature>
<dbReference type="EMBL" id="LDJI01000013">
    <property type="protein sequence ID" value="KRG64470.1"/>
    <property type="molecule type" value="Genomic_DNA"/>
</dbReference>
<dbReference type="STRING" id="405444.ABB26_07570"/>
<dbReference type="AlphaFoldDB" id="A0A0R0C5Q9"/>
<accession>A0A0R0C5Q9</accession>
<evidence type="ECO:0000256" key="4">
    <source>
        <dbReference type="ARBA" id="ARBA00023284"/>
    </source>
</evidence>
<evidence type="ECO:0000256" key="3">
    <source>
        <dbReference type="ARBA" id="ARBA00023157"/>
    </source>
</evidence>
<comment type="caution">
    <text evidence="8">The sequence shown here is derived from an EMBL/GenBank/DDBJ whole genome shotgun (WGS) entry which is preliminary data.</text>
</comment>
<keyword evidence="6" id="KW-0732">Signal</keyword>
<evidence type="ECO:0000313" key="8">
    <source>
        <dbReference type="EMBL" id="KRG64470.1"/>
    </source>
</evidence>
<dbReference type="PANTHER" id="PTHR42852">
    <property type="entry name" value="THIOL:DISULFIDE INTERCHANGE PROTEIN DSBE"/>
    <property type="match status" value="1"/>
</dbReference>
<dbReference type="InterPro" id="IPR036249">
    <property type="entry name" value="Thioredoxin-like_sf"/>
</dbReference>
<dbReference type="InterPro" id="IPR017937">
    <property type="entry name" value="Thioredoxin_CS"/>
</dbReference>
<feature type="compositionally biased region" description="Low complexity" evidence="5">
    <location>
        <begin position="35"/>
        <end position="53"/>
    </location>
</feature>
<protein>
    <submittedName>
        <fullName evidence="8">Thioredoxin</fullName>
    </submittedName>
</protein>
<comment type="subcellular location">
    <subcellularLocation>
        <location evidence="1">Cell envelope</location>
    </subcellularLocation>
</comment>
<dbReference type="GO" id="GO:0016209">
    <property type="term" value="F:antioxidant activity"/>
    <property type="evidence" value="ECO:0007669"/>
    <property type="project" value="InterPro"/>
</dbReference>
<dbReference type="GO" id="GO:0015036">
    <property type="term" value="F:disulfide oxidoreductase activity"/>
    <property type="evidence" value="ECO:0007669"/>
    <property type="project" value="UniProtKB-ARBA"/>
</dbReference>
<evidence type="ECO:0000256" key="2">
    <source>
        <dbReference type="ARBA" id="ARBA00022748"/>
    </source>
</evidence>
<keyword evidence="2" id="KW-0201">Cytochrome c-type biogenesis</keyword>
<dbReference type="Gene3D" id="3.40.30.10">
    <property type="entry name" value="Glutaredoxin"/>
    <property type="match status" value="1"/>
</dbReference>
<keyword evidence="9" id="KW-1185">Reference proteome</keyword>
<feature type="region of interest" description="Disordered" evidence="5">
    <location>
        <begin position="22"/>
        <end position="53"/>
    </location>
</feature>
<dbReference type="OrthoDB" id="9796554at2"/>
<dbReference type="PANTHER" id="PTHR42852:SF6">
    <property type="entry name" value="THIOL:DISULFIDE INTERCHANGE PROTEIN DSBE"/>
    <property type="match status" value="1"/>
</dbReference>
<keyword evidence="4" id="KW-0676">Redox-active center</keyword>
<sequence length="190" mass="20205">MTHKLLPLALLALLLAGCKPAQPDAAPEPAPAGPPQTAAPATPAQPGAVQQTADMPQLQVPTVDGKSYDLASHRGQWVVVNFWATWCAPCLQEMPELSALHAMRSNVEVIGLAYEDIELDEMQAFLKEHPVAYPIAIIDTYNPPKDFATPRGLPMTYLIAPDGKVAKQFLGPVNAHEIEQAISAAGGKAA</sequence>
<evidence type="ECO:0000259" key="7">
    <source>
        <dbReference type="PROSITE" id="PS51352"/>
    </source>
</evidence>
<dbReference type="SUPFAM" id="SSF52833">
    <property type="entry name" value="Thioredoxin-like"/>
    <property type="match status" value="1"/>
</dbReference>
<keyword evidence="3" id="KW-1015">Disulfide bond</keyword>
<name>A0A0R0C5Q9_9GAMM</name>
<dbReference type="InterPro" id="IPR013766">
    <property type="entry name" value="Thioredoxin_domain"/>
</dbReference>
<dbReference type="GO" id="GO:0017004">
    <property type="term" value="P:cytochrome complex assembly"/>
    <property type="evidence" value="ECO:0007669"/>
    <property type="project" value="UniProtKB-KW"/>
</dbReference>
<organism evidence="8 9">
    <name type="scientific">Stenotrophomonas humi</name>
    <dbReference type="NCBI Taxonomy" id="405444"/>
    <lineage>
        <taxon>Bacteria</taxon>
        <taxon>Pseudomonadati</taxon>
        <taxon>Pseudomonadota</taxon>
        <taxon>Gammaproteobacteria</taxon>
        <taxon>Lysobacterales</taxon>
        <taxon>Lysobacteraceae</taxon>
        <taxon>Stenotrophomonas</taxon>
    </lineage>
</organism>
<dbReference type="PATRIC" id="fig|405444.3.peg.525"/>
<dbReference type="Proteomes" id="UP000050864">
    <property type="component" value="Unassembled WGS sequence"/>
</dbReference>
<evidence type="ECO:0000256" key="5">
    <source>
        <dbReference type="SAM" id="MobiDB-lite"/>
    </source>
</evidence>
<dbReference type="GO" id="GO:0030313">
    <property type="term" value="C:cell envelope"/>
    <property type="evidence" value="ECO:0007669"/>
    <property type="project" value="UniProtKB-SubCell"/>
</dbReference>
<dbReference type="PROSITE" id="PS00194">
    <property type="entry name" value="THIOREDOXIN_1"/>
    <property type="match status" value="1"/>
</dbReference>
<dbReference type="PROSITE" id="PS51257">
    <property type="entry name" value="PROKAR_LIPOPROTEIN"/>
    <property type="match status" value="1"/>
</dbReference>
<dbReference type="RefSeq" id="WP_057633073.1">
    <property type="nucleotide sequence ID" value="NZ_LDJI01000013.1"/>
</dbReference>
<feature type="signal peptide" evidence="6">
    <location>
        <begin position="1"/>
        <end position="21"/>
    </location>
</feature>
<dbReference type="Pfam" id="PF00578">
    <property type="entry name" value="AhpC-TSA"/>
    <property type="match status" value="1"/>
</dbReference>
<feature type="chain" id="PRO_5006393554" evidence="6">
    <location>
        <begin position="22"/>
        <end position="190"/>
    </location>
</feature>
<dbReference type="CDD" id="cd02966">
    <property type="entry name" value="TlpA_like_family"/>
    <property type="match status" value="1"/>
</dbReference>
<dbReference type="PROSITE" id="PS51352">
    <property type="entry name" value="THIOREDOXIN_2"/>
    <property type="match status" value="1"/>
</dbReference>
<dbReference type="InterPro" id="IPR000866">
    <property type="entry name" value="AhpC/TSA"/>
</dbReference>
<evidence type="ECO:0000256" key="1">
    <source>
        <dbReference type="ARBA" id="ARBA00004196"/>
    </source>
</evidence>